<evidence type="ECO:0000313" key="1">
    <source>
        <dbReference type="EMBL" id="USF23856.1"/>
    </source>
</evidence>
<protein>
    <submittedName>
        <fullName evidence="1">Uncharacterized protein</fullName>
    </submittedName>
</protein>
<accession>V2QIG9</accession>
<dbReference type="AlphaFoldDB" id="V2QIG9"/>
<evidence type="ECO:0000313" key="2">
    <source>
        <dbReference type="Proteomes" id="UP000017429"/>
    </source>
</evidence>
<dbReference type="KEGG" id="msch:N508_000928"/>
<dbReference type="EMBL" id="CP097562">
    <property type="protein sequence ID" value="USF23856.1"/>
    <property type="molecule type" value="Genomic_DNA"/>
</dbReference>
<gene>
    <name evidence="1" type="ORF">N508_000928</name>
</gene>
<dbReference type="Proteomes" id="UP000017429">
    <property type="component" value="Chromosome"/>
</dbReference>
<keyword evidence="2" id="KW-1185">Reference proteome</keyword>
<proteinExistence type="predicted"/>
<reference evidence="1" key="2">
    <citation type="submission" date="2022-05" db="EMBL/GenBank/DDBJ databases">
        <authorList>
            <person name="Proctor A.L."/>
            <person name="Phillips G.J."/>
            <person name="Wannemuehler M.J."/>
        </authorList>
    </citation>
    <scope>NUCLEOTIDE SEQUENCE</scope>
    <source>
        <strain evidence="1">ASF457</strain>
    </source>
</reference>
<dbReference type="RefSeq" id="WP_023275226.1">
    <property type="nucleotide sequence ID" value="NZ_CP097562.1"/>
</dbReference>
<organism evidence="1 2">
    <name type="scientific">Mucispirillum schaedleri ASF457</name>
    <dbReference type="NCBI Taxonomy" id="1379858"/>
    <lineage>
        <taxon>Bacteria</taxon>
        <taxon>Pseudomonadati</taxon>
        <taxon>Deferribacterota</taxon>
        <taxon>Deferribacteres</taxon>
        <taxon>Deferribacterales</taxon>
        <taxon>Mucispirillaceae</taxon>
        <taxon>Mucispirillum</taxon>
    </lineage>
</organism>
<reference evidence="1" key="1">
    <citation type="journal article" date="2014" name="Genome Announc.">
        <title>Draft genome sequences of the altered schaedler flora, a defined bacterial community from gnotobiotic mice.</title>
        <authorList>
            <person name="Wannemuehler M.J."/>
            <person name="Overstreet A.M."/>
            <person name="Ward D.V."/>
            <person name="Phillips G.J."/>
        </authorList>
    </citation>
    <scope>NUCLEOTIDE SEQUENCE</scope>
    <source>
        <strain evidence="1">ASF457</strain>
    </source>
</reference>
<reference evidence="1" key="3">
    <citation type="submission" date="2022-06" db="EMBL/GenBank/DDBJ databases">
        <title>Resources to Facilitate Use of the Altered Schaedler Flora (ASF) Mouse Model to Study Microbiome Function.</title>
        <authorList>
            <person name="Proctor A."/>
            <person name="Parvinroo S."/>
            <person name="Richie T."/>
            <person name="Jia X."/>
            <person name="Lee S.T.M."/>
            <person name="Karp P.D."/>
            <person name="Paley S."/>
            <person name="Kostic A.D."/>
            <person name="Pierre J.F."/>
            <person name="Wannemuehler M.J."/>
            <person name="Phillips G.J."/>
        </authorList>
    </citation>
    <scope>NUCLEOTIDE SEQUENCE</scope>
    <source>
        <strain evidence="1">ASF457</strain>
    </source>
</reference>
<name>V2QIG9_9BACT</name>
<sequence>MELNNINNFNTLDIYSNKIDSSDIQDKFNKTDTNAVTSSKNNPQSYNIDISSNAAQKSKEQSYYHSSNSDTSNGVQAINDNYMTEIVKKSQEKTKPDWVEMDDVSWGLLVEMGEQIGLTDTEKLAKLTIKDIEAYFYTKNIIERGKNLLKDNLTANEYVEYKDKKFDSKSYWDNVFDENGNKKDYSIYTVNQSNTGLSLSYAEFFSDKGNIKLKDLSAASIHNILIANENKDTALFTYAVDNAAIAGSKKTIYENQKEMIDYYNTMQEYAAGVPSLYEQTQIMINVLESSSLMHHII</sequence>